<dbReference type="InterPro" id="IPR020846">
    <property type="entry name" value="MFS_dom"/>
</dbReference>
<dbReference type="InterPro" id="IPR011701">
    <property type="entry name" value="MFS"/>
</dbReference>
<gene>
    <name evidence="9" type="ORF">Voc01_061370</name>
</gene>
<dbReference type="Gene3D" id="1.20.1720.10">
    <property type="entry name" value="Multidrug resistance protein D"/>
    <property type="match status" value="1"/>
</dbReference>
<evidence type="ECO:0000256" key="1">
    <source>
        <dbReference type="ARBA" id="ARBA00004651"/>
    </source>
</evidence>
<comment type="caution">
    <text evidence="9">The sequence shown here is derived from an EMBL/GenBank/DDBJ whole genome shotgun (WGS) entry which is preliminary data.</text>
</comment>
<evidence type="ECO:0000256" key="2">
    <source>
        <dbReference type="ARBA" id="ARBA00022448"/>
    </source>
</evidence>
<keyword evidence="6 7" id="KW-0472">Membrane</keyword>
<dbReference type="InterPro" id="IPR036259">
    <property type="entry name" value="MFS_trans_sf"/>
</dbReference>
<sequence>MVAGLVITMGTLGDRIGRRRLLLARGAAFGVLSVAGAFASGPLMLIVVRALIGVAGATLMPSTLALITNMFRDDPDRGLG</sequence>
<dbReference type="GO" id="GO:0022857">
    <property type="term" value="F:transmembrane transporter activity"/>
    <property type="evidence" value="ECO:0007669"/>
    <property type="project" value="InterPro"/>
</dbReference>
<dbReference type="Pfam" id="PF07690">
    <property type="entry name" value="MFS_1"/>
    <property type="match status" value="1"/>
</dbReference>
<dbReference type="PROSITE" id="PS50850">
    <property type="entry name" value="MFS"/>
    <property type="match status" value="1"/>
</dbReference>
<keyword evidence="3" id="KW-1003">Cell membrane</keyword>
<dbReference type="PANTHER" id="PTHR42718">
    <property type="entry name" value="MAJOR FACILITATOR SUPERFAMILY MULTIDRUG TRANSPORTER MFSC"/>
    <property type="match status" value="1"/>
</dbReference>
<evidence type="ECO:0000313" key="9">
    <source>
        <dbReference type="EMBL" id="GIJ71220.1"/>
    </source>
</evidence>
<comment type="subcellular location">
    <subcellularLocation>
        <location evidence="1">Cell membrane</location>
        <topology evidence="1">Multi-pass membrane protein</topology>
    </subcellularLocation>
</comment>
<name>A0A8J3ZZ90_9ACTN</name>
<keyword evidence="5 7" id="KW-1133">Transmembrane helix</keyword>
<proteinExistence type="predicted"/>
<evidence type="ECO:0000313" key="10">
    <source>
        <dbReference type="Proteomes" id="UP000635606"/>
    </source>
</evidence>
<reference evidence="9" key="1">
    <citation type="submission" date="2021-01" db="EMBL/GenBank/DDBJ databases">
        <title>Whole genome shotgun sequence of Virgisporangium ochraceum NBRC 16418.</title>
        <authorList>
            <person name="Komaki H."/>
            <person name="Tamura T."/>
        </authorList>
    </citation>
    <scope>NUCLEOTIDE SEQUENCE</scope>
    <source>
        <strain evidence="9">NBRC 16418</strain>
    </source>
</reference>
<evidence type="ECO:0000256" key="3">
    <source>
        <dbReference type="ARBA" id="ARBA00022475"/>
    </source>
</evidence>
<dbReference type="GO" id="GO:0005886">
    <property type="term" value="C:plasma membrane"/>
    <property type="evidence" value="ECO:0007669"/>
    <property type="project" value="UniProtKB-SubCell"/>
</dbReference>
<organism evidence="9 10">
    <name type="scientific">Virgisporangium ochraceum</name>
    <dbReference type="NCBI Taxonomy" id="65505"/>
    <lineage>
        <taxon>Bacteria</taxon>
        <taxon>Bacillati</taxon>
        <taxon>Actinomycetota</taxon>
        <taxon>Actinomycetes</taxon>
        <taxon>Micromonosporales</taxon>
        <taxon>Micromonosporaceae</taxon>
        <taxon>Virgisporangium</taxon>
    </lineage>
</organism>
<evidence type="ECO:0000256" key="7">
    <source>
        <dbReference type="SAM" id="Phobius"/>
    </source>
</evidence>
<feature type="transmembrane region" description="Helical" evidence="7">
    <location>
        <begin position="21"/>
        <end position="40"/>
    </location>
</feature>
<dbReference type="AlphaFoldDB" id="A0A8J3ZZ90"/>
<feature type="transmembrane region" description="Helical" evidence="7">
    <location>
        <begin position="46"/>
        <end position="67"/>
    </location>
</feature>
<evidence type="ECO:0000256" key="4">
    <source>
        <dbReference type="ARBA" id="ARBA00022692"/>
    </source>
</evidence>
<keyword evidence="4 7" id="KW-0812">Transmembrane</keyword>
<protein>
    <recommendedName>
        <fullName evidence="8">Major facilitator superfamily (MFS) profile domain-containing protein</fullName>
    </recommendedName>
</protein>
<feature type="domain" description="Major facilitator superfamily (MFS) profile" evidence="8">
    <location>
        <begin position="1"/>
        <end position="80"/>
    </location>
</feature>
<evidence type="ECO:0000259" key="8">
    <source>
        <dbReference type="PROSITE" id="PS50850"/>
    </source>
</evidence>
<accession>A0A8J3ZZ90</accession>
<evidence type="ECO:0000256" key="6">
    <source>
        <dbReference type="ARBA" id="ARBA00023136"/>
    </source>
</evidence>
<keyword evidence="10" id="KW-1185">Reference proteome</keyword>
<dbReference type="PANTHER" id="PTHR42718:SF47">
    <property type="entry name" value="METHYL VIOLOGEN RESISTANCE PROTEIN SMVA"/>
    <property type="match status" value="1"/>
</dbReference>
<evidence type="ECO:0000256" key="5">
    <source>
        <dbReference type="ARBA" id="ARBA00022989"/>
    </source>
</evidence>
<dbReference type="SUPFAM" id="SSF103473">
    <property type="entry name" value="MFS general substrate transporter"/>
    <property type="match status" value="1"/>
</dbReference>
<dbReference type="EMBL" id="BOPH01000086">
    <property type="protein sequence ID" value="GIJ71220.1"/>
    <property type="molecule type" value="Genomic_DNA"/>
</dbReference>
<dbReference type="Proteomes" id="UP000635606">
    <property type="component" value="Unassembled WGS sequence"/>
</dbReference>
<keyword evidence="2" id="KW-0813">Transport</keyword>